<reference evidence="1 2" key="1">
    <citation type="journal article" date="2011" name="Genome Res.">
        <title>Phylogeny-wide analysis of social amoeba genomes highlights ancient origins for complex intercellular communication.</title>
        <authorList>
            <person name="Heidel A.J."/>
            <person name="Lawal H.M."/>
            <person name="Felder M."/>
            <person name="Schilde C."/>
            <person name="Helps N.R."/>
            <person name="Tunggal B."/>
            <person name="Rivero F."/>
            <person name="John U."/>
            <person name="Schleicher M."/>
            <person name="Eichinger L."/>
            <person name="Platzer M."/>
            <person name="Noegel A.A."/>
            <person name="Schaap P."/>
            <person name="Gloeckner G."/>
        </authorList>
    </citation>
    <scope>NUCLEOTIDE SEQUENCE [LARGE SCALE GENOMIC DNA]</scope>
    <source>
        <strain evidence="2">ATCC 26659 / Pp 5 / PN500</strain>
    </source>
</reference>
<dbReference type="EMBL" id="ADBJ01000044">
    <property type="protein sequence ID" value="EFA77020.1"/>
    <property type="molecule type" value="Genomic_DNA"/>
</dbReference>
<dbReference type="SUPFAM" id="SSF52540">
    <property type="entry name" value="P-loop containing nucleoside triphosphate hydrolases"/>
    <property type="match status" value="1"/>
</dbReference>
<protein>
    <submittedName>
        <fullName evidence="1">Uncharacterized protein</fullName>
    </submittedName>
</protein>
<dbReference type="Proteomes" id="UP000001396">
    <property type="component" value="Unassembled WGS sequence"/>
</dbReference>
<proteinExistence type="predicted"/>
<dbReference type="InParanoid" id="D3BP10"/>
<sequence>MVKVEFIKIPIQSEIQICISSIVKILDSSFQFINQILCRDGEISLNDLERIKEHWLIIQTSSSFTLLSKLLEIKIEEVYYSPIIDLIAKYTNDILNNLTDPNILVFSLQKVSQLQNLDSNINDQTSNSYRLALRTINHRVTSMKENIILSLNTNCDQYVLQKVFKQLCEIKLLYPLDSYFSEPICKNSYLQTIEEIRIFIKNVEDLIVDSITHNEYKFSNSFSQSIHFLTRYFIFGENASEEEQQLIICIQNTKDHIKDLVSNIVIFNLDNITNGHWSTLSKQLQTLEIFKYNQICSTSSTIKTIESKIVEHSTTIWEQTSKYLSLNDYKSAYDGLNQLQRAQKFDNIKSIISEDRYSEIEETLRRSVTNFLSKMRSFIDNEKFNEFRTLQPQLNCLVDLENPSINTFVIDINTQFRESQNDMLRSLDGKINSRDFSGLKDSYQNLPEDSKVRLLSHIIEVIRQDEQKIMGIIGQIEQMKLNDEFSKSLSTFHRASIFSSILPQEFNFERRLKAIEVSIIKQIKLVVVTLKTSVTNHDFNSIHQYSNYIRTLCQQLRYCLSNGDQITEILQQVESIVTESLVNINEKMFEDLKRFSVTTIIDSLKKVKNNTLFDLKLLQIENFFSSHIVKKSESIKKMIKNGLILEAKAEVKNIEIEIQSISKFISTTEAFSKLEELKSFLSESEILRLKNITTIIKSGNFETIVETDLDTQTVEKLKEETLNRKSSIQKDLSPPPRFEQVAVDLNWLINMCSNSIIPKKLGISHQNDIDKFKKKILEIVRSTVNNIAENLKCDNIQNINIDHYYLIKTHLSQFIKDFNVIDKQLIESMKSYFKTFSDIISRNIDNWKKDIIPFEKNAISDLHSKLNTLRNSDISFSSCLSLVGKIPTYSVSIHELKSEIQARMLSFSPDLDSSKYEKSASTILLVYEVYNQLNTHNIVSSKDHPLLIGILHTHMEMLIKAANEYWNCDDLGSFNQTAKRATDFQNHFNQNRFPQDYSDRSPLLKDCVNINIKRVLDLYININGLGNIQQLGKELEISGRLGKEIISEFNQFASYSISMWNTRSSNLTLDYILENMTGDEISKELLKSSYNSFLIQYQTIVEREVHKYQNAPKNILAKANLIIAKIDTNMESEASRVNVISLLAHIFAMWTVVKSGESYVALKKDANVLLRPHHAQVLAIMRLLGIDNKESWLKKKFGRTTRSPLDNHLIEILTGEGKSITLAVLSILLSNYTAFKDIFSLFNVTDKITYSTFSDLCNSLIEEEGDVRTLTNQFINNKLKPSFKSKSEKPTRILLIDEVDVFFGDSFYGKTYNPSTSIQSFSIIQLVEYIWKNRKNITISTISNQNEYKKVMAEFSGHETILSQKIFSMVRDVNSYNIPAYEVDKVNQRIGYRDQDGISFTTTYGSKTAFAYIAEYELGNITEEVMKNKS</sequence>
<evidence type="ECO:0000313" key="2">
    <source>
        <dbReference type="Proteomes" id="UP000001396"/>
    </source>
</evidence>
<keyword evidence="2" id="KW-1185">Reference proteome</keyword>
<evidence type="ECO:0000313" key="1">
    <source>
        <dbReference type="EMBL" id="EFA77020.1"/>
    </source>
</evidence>
<accession>D3BP10</accession>
<dbReference type="Gene3D" id="3.40.50.300">
    <property type="entry name" value="P-loop containing nucleotide triphosphate hydrolases"/>
    <property type="match status" value="1"/>
</dbReference>
<dbReference type="RefSeq" id="XP_020429150.1">
    <property type="nucleotide sequence ID" value="XM_020580563.1"/>
</dbReference>
<dbReference type="GeneID" id="31365245"/>
<dbReference type="InterPro" id="IPR027417">
    <property type="entry name" value="P-loop_NTPase"/>
</dbReference>
<comment type="caution">
    <text evidence="1">The sequence shown here is derived from an EMBL/GenBank/DDBJ whole genome shotgun (WGS) entry which is preliminary data.</text>
</comment>
<name>D3BP10_HETP5</name>
<gene>
    <name evidence="1" type="ORF">PPL_09772</name>
</gene>
<organism evidence="1 2">
    <name type="scientific">Heterostelium pallidum (strain ATCC 26659 / Pp 5 / PN500)</name>
    <name type="common">Cellular slime mold</name>
    <name type="synonym">Polysphondylium pallidum</name>
    <dbReference type="NCBI Taxonomy" id="670386"/>
    <lineage>
        <taxon>Eukaryota</taxon>
        <taxon>Amoebozoa</taxon>
        <taxon>Evosea</taxon>
        <taxon>Eumycetozoa</taxon>
        <taxon>Dictyostelia</taxon>
        <taxon>Acytosteliales</taxon>
        <taxon>Acytosteliaceae</taxon>
        <taxon>Heterostelium</taxon>
    </lineage>
</organism>